<accession>A0A2W2D726</accession>
<comment type="caution">
    <text evidence="1">The sequence shown here is derived from an EMBL/GenBank/DDBJ whole genome shotgun (WGS) entry which is preliminary data.</text>
</comment>
<dbReference type="AlphaFoldDB" id="A0A2W2D726"/>
<reference evidence="1 2" key="1">
    <citation type="submission" date="2018-01" db="EMBL/GenBank/DDBJ databases">
        <title>Draft genome sequence of Jishengella endophytica.</title>
        <authorList>
            <person name="Sahin N."/>
            <person name="Ay H."/>
            <person name="Saygin H."/>
        </authorList>
    </citation>
    <scope>NUCLEOTIDE SEQUENCE [LARGE SCALE GENOMIC DNA]</scope>
    <source>
        <strain evidence="1 2">DSM 45430</strain>
    </source>
</reference>
<organism evidence="1 2">
    <name type="scientific">Micromonospora endophytica</name>
    <dbReference type="NCBI Taxonomy" id="515350"/>
    <lineage>
        <taxon>Bacteria</taxon>
        <taxon>Bacillati</taxon>
        <taxon>Actinomycetota</taxon>
        <taxon>Actinomycetes</taxon>
        <taxon>Micromonosporales</taxon>
        <taxon>Micromonosporaceae</taxon>
        <taxon>Micromonospora</taxon>
    </lineage>
</organism>
<proteinExistence type="predicted"/>
<dbReference type="RefSeq" id="WP_111243714.1">
    <property type="nucleotide sequence ID" value="NZ_QXIQ01000010.1"/>
</dbReference>
<dbReference type="EMBL" id="POTX01000079">
    <property type="protein sequence ID" value="PZF96409.1"/>
    <property type="molecule type" value="Genomic_DNA"/>
</dbReference>
<dbReference type="InterPro" id="IPR049574">
    <property type="entry name" value="CrtA-like"/>
</dbReference>
<evidence type="ECO:0000313" key="2">
    <source>
        <dbReference type="Proteomes" id="UP000248627"/>
    </source>
</evidence>
<dbReference type="OrthoDB" id="701861at2"/>
<sequence length="226" mass="25728">MMHSFHLALLPPALTLRTLRRGPRAAGLRHAECFPLMRLGSPVLSVERMQLRRLAMFAEWDDASALERFLADDDLGRRLADGWHVRLQYLRRYGEVAALAGLPVQAGRSDPEEPIVAVTLARLKLLELPRFLKWGRPVERLVAGHPGATFATAAMRPPHTFSTFTIWRSVREMTDMVHGRSAVPQAHTHNVAMAEQHRRDFHHESAFMRFRPLSEHGTWEGRSLLP</sequence>
<name>A0A2W2D726_9ACTN</name>
<evidence type="ECO:0008006" key="3">
    <source>
        <dbReference type="Google" id="ProtNLM"/>
    </source>
</evidence>
<protein>
    <recommendedName>
        <fullName evidence="3">Spheroidene monooxygenase</fullName>
    </recommendedName>
</protein>
<evidence type="ECO:0000313" key="1">
    <source>
        <dbReference type="EMBL" id="PZF96409.1"/>
    </source>
</evidence>
<dbReference type="CDD" id="cd21650">
    <property type="entry name" value="CrtA-like"/>
    <property type="match status" value="1"/>
</dbReference>
<keyword evidence="2" id="KW-1185">Reference proteome</keyword>
<dbReference type="Proteomes" id="UP000248627">
    <property type="component" value="Unassembled WGS sequence"/>
</dbReference>
<gene>
    <name evidence="1" type="ORF">C1I93_13985</name>
</gene>